<accession>A0A9R1UGC8</accession>
<keyword evidence="2" id="KW-1185">Reference proteome</keyword>
<protein>
    <submittedName>
        <fullName evidence="1">Uncharacterized protein</fullName>
    </submittedName>
</protein>
<evidence type="ECO:0000313" key="2">
    <source>
        <dbReference type="Proteomes" id="UP000235145"/>
    </source>
</evidence>
<dbReference type="AlphaFoldDB" id="A0A9R1UGC8"/>
<name>A0A9R1UGC8_LACSA</name>
<dbReference type="Proteomes" id="UP000235145">
    <property type="component" value="Unassembled WGS sequence"/>
</dbReference>
<comment type="caution">
    <text evidence="1">The sequence shown here is derived from an EMBL/GenBank/DDBJ whole genome shotgun (WGS) entry which is preliminary data.</text>
</comment>
<organism evidence="1 2">
    <name type="scientific">Lactuca sativa</name>
    <name type="common">Garden lettuce</name>
    <dbReference type="NCBI Taxonomy" id="4236"/>
    <lineage>
        <taxon>Eukaryota</taxon>
        <taxon>Viridiplantae</taxon>
        <taxon>Streptophyta</taxon>
        <taxon>Embryophyta</taxon>
        <taxon>Tracheophyta</taxon>
        <taxon>Spermatophyta</taxon>
        <taxon>Magnoliopsida</taxon>
        <taxon>eudicotyledons</taxon>
        <taxon>Gunneridae</taxon>
        <taxon>Pentapetalae</taxon>
        <taxon>asterids</taxon>
        <taxon>campanulids</taxon>
        <taxon>Asterales</taxon>
        <taxon>Asteraceae</taxon>
        <taxon>Cichorioideae</taxon>
        <taxon>Cichorieae</taxon>
        <taxon>Lactucinae</taxon>
        <taxon>Lactuca</taxon>
    </lineage>
</organism>
<proteinExistence type="predicted"/>
<gene>
    <name evidence="1" type="ORF">LSAT_V11C900472540</name>
</gene>
<evidence type="ECO:0000313" key="1">
    <source>
        <dbReference type="EMBL" id="KAJ0186506.1"/>
    </source>
</evidence>
<dbReference type="EMBL" id="NBSK02000009">
    <property type="protein sequence ID" value="KAJ0186506.1"/>
    <property type="molecule type" value="Genomic_DNA"/>
</dbReference>
<sequence length="102" mass="11685">MVGSISKDSDYLVDELNMVEDVEVDMKDFHGRVENFLILDNHQSFNAPDVIVDEDLEVIDTKLFELAGVEEDERKKLMRRLNKPNTCSSGVVHETAFHLGQY</sequence>
<reference evidence="1 2" key="1">
    <citation type="journal article" date="2017" name="Nat. Commun.">
        <title>Genome assembly with in vitro proximity ligation data and whole-genome triplication in lettuce.</title>
        <authorList>
            <person name="Reyes-Chin-Wo S."/>
            <person name="Wang Z."/>
            <person name="Yang X."/>
            <person name="Kozik A."/>
            <person name="Arikit S."/>
            <person name="Song C."/>
            <person name="Xia L."/>
            <person name="Froenicke L."/>
            <person name="Lavelle D.O."/>
            <person name="Truco M.J."/>
            <person name="Xia R."/>
            <person name="Zhu S."/>
            <person name="Xu C."/>
            <person name="Xu H."/>
            <person name="Xu X."/>
            <person name="Cox K."/>
            <person name="Korf I."/>
            <person name="Meyers B.C."/>
            <person name="Michelmore R.W."/>
        </authorList>
    </citation>
    <scope>NUCLEOTIDE SEQUENCE [LARGE SCALE GENOMIC DNA]</scope>
    <source>
        <strain evidence="2">cv. Salinas</strain>
        <tissue evidence="1">Seedlings</tissue>
    </source>
</reference>